<dbReference type="Gene3D" id="2.10.70.10">
    <property type="entry name" value="Complement Module, domain 1"/>
    <property type="match status" value="1"/>
</dbReference>
<evidence type="ECO:0000256" key="3">
    <source>
        <dbReference type="SAM" id="Phobius"/>
    </source>
</evidence>
<keyword evidence="1" id="KW-1015">Disulfide bond</keyword>
<dbReference type="InterPro" id="IPR000436">
    <property type="entry name" value="Sushi_SCR_CCP_dom"/>
</dbReference>
<keyword evidence="3" id="KW-1133">Transmembrane helix</keyword>
<keyword evidence="6" id="KW-1185">Reference proteome</keyword>
<reference evidence="5" key="1">
    <citation type="journal article" date="2021" name="Genome Biol. Evol.">
        <title>A High-Quality Reference Genome for a Parasitic Bivalve with Doubly Uniparental Inheritance (Bivalvia: Unionida).</title>
        <authorList>
            <person name="Smith C.H."/>
        </authorList>
    </citation>
    <scope>NUCLEOTIDE SEQUENCE</scope>
    <source>
        <strain evidence="5">CHS0354</strain>
    </source>
</reference>
<reference evidence="5" key="3">
    <citation type="submission" date="2023-05" db="EMBL/GenBank/DDBJ databases">
        <authorList>
            <person name="Smith C.H."/>
        </authorList>
    </citation>
    <scope>NUCLEOTIDE SEQUENCE</scope>
    <source>
        <strain evidence="5">CHS0354</strain>
        <tissue evidence="5">Mantle</tissue>
    </source>
</reference>
<dbReference type="EMBL" id="JAEAOA010001723">
    <property type="protein sequence ID" value="KAK3600511.1"/>
    <property type="molecule type" value="Genomic_DNA"/>
</dbReference>
<organism evidence="5 6">
    <name type="scientific">Potamilus streckersoni</name>
    <dbReference type="NCBI Taxonomy" id="2493646"/>
    <lineage>
        <taxon>Eukaryota</taxon>
        <taxon>Metazoa</taxon>
        <taxon>Spiralia</taxon>
        <taxon>Lophotrochozoa</taxon>
        <taxon>Mollusca</taxon>
        <taxon>Bivalvia</taxon>
        <taxon>Autobranchia</taxon>
        <taxon>Heteroconchia</taxon>
        <taxon>Palaeoheterodonta</taxon>
        <taxon>Unionida</taxon>
        <taxon>Unionoidea</taxon>
        <taxon>Unionidae</taxon>
        <taxon>Ambleminae</taxon>
        <taxon>Lampsilini</taxon>
        <taxon>Potamilus</taxon>
    </lineage>
</organism>
<dbReference type="CDD" id="cd00033">
    <property type="entry name" value="CCP"/>
    <property type="match status" value="1"/>
</dbReference>
<keyword evidence="3" id="KW-0472">Membrane</keyword>
<dbReference type="Proteomes" id="UP001195483">
    <property type="component" value="Unassembled WGS sequence"/>
</dbReference>
<keyword evidence="4" id="KW-0732">Signal</keyword>
<feature type="signal peptide" evidence="4">
    <location>
        <begin position="1"/>
        <end position="28"/>
    </location>
</feature>
<dbReference type="AlphaFoldDB" id="A0AAE0W3W1"/>
<proteinExistence type="predicted"/>
<accession>A0AAE0W3W1</accession>
<feature type="chain" id="PRO_5041942507" evidence="4">
    <location>
        <begin position="29"/>
        <end position="518"/>
    </location>
</feature>
<sequence>MAVKSLKTGGLVVCCFLTLFANVSLSNANKYNLRKGETGRYMYDSESQESGWYCRYCPKIPMLFESEDVNRKYLVGSCVIKNSPFKDKLDQEEITNQRYPVCHEGEIPSCALPQNPVGGFWKCEEPENPEKVPVYKTCQLHCDSGYKKVGEGNIYCNESRKFDPPLTETTCINELESTEGPLQAHYTSMGFHFLAICLSIAVVVLICVLVTIVYCCRKYPQQFEIAFSRIKRGFKKPKSTVVSSPIPESIVILEKIDDGQLTSLKDTQMPNTNIYIDPSKEALLPKEPNRIRIAKDPIENEDQISYPGGNDDTLECITNEIEINKARIKVFSDSQASLDTSKYDFMTLNPTSIDNQRNVGRSSPEGDSCSTTGWNEPSIYPPQGLDSAAYQNDKSDVQETFSKEFMRDPKFCAKKAHRDLILEWEKLGANGYCDDIVKVVEEMEALGSGHRSSHCERRAHVYELMRNKDLRIGEIVYFILENQRQDHANILHQIQQVHPDCNFCKSLYDDMANNLVSV</sequence>
<evidence type="ECO:0000256" key="2">
    <source>
        <dbReference type="SAM" id="MobiDB-lite"/>
    </source>
</evidence>
<name>A0AAE0W3W1_9BIVA</name>
<evidence type="ECO:0000313" key="6">
    <source>
        <dbReference type="Proteomes" id="UP001195483"/>
    </source>
</evidence>
<reference evidence="5" key="2">
    <citation type="journal article" date="2021" name="Genome Biol. Evol.">
        <title>Developing a high-quality reference genome for a parasitic bivalve with doubly uniparental inheritance (Bivalvia: Unionida).</title>
        <authorList>
            <person name="Smith C.H."/>
        </authorList>
    </citation>
    <scope>NUCLEOTIDE SEQUENCE</scope>
    <source>
        <strain evidence="5">CHS0354</strain>
        <tissue evidence="5">Mantle</tissue>
    </source>
</reference>
<dbReference type="SUPFAM" id="SSF57535">
    <property type="entry name" value="Complement control module/SCR domain"/>
    <property type="match status" value="1"/>
</dbReference>
<keyword evidence="3" id="KW-0812">Transmembrane</keyword>
<protein>
    <submittedName>
        <fullName evidence="5">Uncharacterized protein</fullName>
    </submittedName>
</protein>
<evidence type="ECO:0000256" key="1">
    <source>
        <dbReference type="ARBA" id="ARBA00023157"/>
    </source>
</evidence>
<feature type="transmembrane region" description="Helical" evidence="3">
    <location>
        <begin position="191"/>
        <end position="215"/>
    </location>
</feature>
<evidence type="ECO:0000313" key="5">
    <source>
        <dbReference type="EMBL" id="KAK3600511.1"/>
    </source>
</evidence>
<comment type="caution">
    <text evidence="5">The sequence shown here is derived from an EMBL/GenBank/DDBJ whole genome shotgun (WGS) entry which is preliminary data.</text>
</comment>
<dbReference type="InterPro" id="IPR035976">
    <property type="entry name" value="Sushi/SCR/CCP_sf"/>
</dbReference>
<gene>
    <name evidence="5" type="ORF">CHS0354_028710</name>
</gene>
<evidence type="ECO:0000256" key="4">
    <source>
        <dbReference type="SAM" id="SignalP"/>
    </source>
</evidence>
<feature type="region of interest" description="Disordered" evidence="2">
    <location>
        <begin position="354"/>
        <end position="382"/>
    </location>
</feature>